<feature type="compositionally biased region" description="Polar residues" evidence="16">
    <location>
        <begin position="1370"/>
        <end position="1384"/>
    </location>
</feature>
<evidence type="ECO:0000256" key="16">
    <source>
        <dbReference type="SAM" id="MobiDB-lite"/>
    </source>
</evidence>
<feature type="compositionally biased region" description="Basic and acidic residues" evidence="16">
    <location>
        <begin position="807"/>
        <end position="828"/>
    </location>
</feature>
<dbReference type="PANTHER" id="PTHR45797">
    <property type="entry name" value="RAD54-LIKE"/>
    <property type="match status" value="1"/>
</dbReference>
<evidence type="ECO:0000256" key="5">
    <source>
        <dbReference type="ARBA" id="ARBA00022723"/>
    </source>
</evidence>
<feature type="compositionally biased region" description="Basic and acidic residues" evidence="16">
    <location>
        <begin position="471"/>
        <end position="486"/>
    </location>
</feature>
<feature type="compositionally biased region" description="Low complexity" evidence="16">
    <location>
        <begin position="658"/>
        <end position="675"/>
    </location>
</feature>
<proteinExistence type="inferred from homology"/>
<keyword evidence="5" id="KW-0479">Metal-binding</keyword>
<dbReference type="SUPFAM" id="SSF52540">
    <property type="entry name" value="P-loop containing nucleoside triphosphate hydrolases"/>
    <property type="match status" value="2"/>
</dbReference>
<keyword evidence="12" id="KW-0779">Telomere</keyword>
<evidence type="ECO:0000256" key="11">
    <source>
        <dbReference type="ARBA" id="ARBA00022840"/>
    </source>
</evidence>
<feature type="compositionally biased region" description="Polar residues" evidence="16">
    <location>
        <begin position="696"/>
        <end position="705"/>
    </location>
</feature>
<evidence type="ECO:0000259" key="18">
    <source>
        <dbReference type="PROSITE" id="PS51194"/>
    </source>
</evidence>
<dbReference type="InterPro" id="IPR027417">
    <property type="entry name" value="P-loop_NTPase"/>
</dbReference>
<feature type="domain" description="PHD-type" evidence="19">
    <location>
        <begin position="155"/>
        <end position="292"/>
    </location>
</feature>
<protein>
    <recommendedName>
        <fullName evidence="15">ATP-dependent helicase ATRX</fullName>
    </recommendedName>
</protein>
<keyword evidence="11" id="KW-0067">ATP-binding</keyword>
<reference evidence="20" key="2">
    <citation type="submission" date="2025-09" db="UniProtKB">
        <authorList>
            <consortium name="Ensembl"/>
        </authorList>
    </citation>
    <scope>IDENTIFICATION</scope>
</reference>
<dbReference type="InterPro" id="IPR044574">
    <property type="entry name" value="ARIP4-like"/>
</dbReference>
<dbReference type="Ensembl" id="ENSCCRT00010117815.1">
    <property type="protein sequence ID" value="ENSCCRP00010105982.1"/>
    <property type="gene ID" value="ENSCCRG00010046724.1"/>
</dbReference>
<feature type="compositionally biased region" description="Acidic residues" evidence="16">
    <location>
        <begin position="773"/>
        <end position="783"/>
    </location>
</feature>
<dbReference type="InterPro" id="IPR049730">
    <property type="entry name" value="SNF2/RAD54-like_C"/>
</dbReference>
<evidence type="ECO:0000256" key="3">
    <source>
        <dbReference type="ARBA" id="ARBA00007025"/>
    </source>
</evidence>
<feature type="compositionally biased region" description="Basic residues" evidence="16">
    <location>
        <begin position="402"/>
        <end position="412"/>
    </location>
</feature>
<feature type="compositionally biased region" description="Low complexity" evidence="16">
    <location>
        <begin position="622"/>
        <end position="642"/>
    </location>
</feature>
<feature type="compositionally biased region" description="Acidic residues" evidence="16">
    <location>
        <begin position="550"/>
        <end position="560"/>
    </location>
</feature>
<evidence type="ECO:0000256" key="8">
    <source>
        <dbReference type="ARBA" id="ARBA00022801"/>
    </source>
</evidence>
<dbReference type="InterPro" id="IPR014001">
    <property type="entry name" value="Helicase_ATP-bd"/>
</dbReference>
<keyword evidence="14" id="KW-0539">Nucleus</keyword>
<dbReference type="GO" id="GO:0008270">
    <property type="term" value="F:zinc ion binding"/>
    <property type="evidence" value="ECO:0007669"/>
    <property type="project" value="UniProtKB-KW"/>
</dbReference>
<feature type="compositionally biased region" description="Gly residues" evidence="16">
    <location>
        <begin position="303"/>
        <end position="314"/>
    </location>
</feature>
<dbReference type="PROSITE" id="PS51194">
    <property type="entry name" value="HELICASE_CTER"/>
    <property type="match status" value="1"/>
</dbReference>
<evidence type="ECO:0000256" key="9">
    <source>
        <dbReference type="ARBA" id="ARBA00022806"/>
    </source>
</evidence>
<dbReference type="InterPro" id="IPR000330">
    <property type="entry name" value="SNF2_N"/>
</dbReference>
<dbReference type="Pfam" id="PF17981">
    <property type="entry name" value="ADD_ATRX"/>
    <property type="match status" value="1"/>
</dbReference>
<accession>A0A8C1PFW2</accession>
<feature type="compositionally biased region" description="Polar residues" evidence="16">
    <location>
        <begin position="859"/>
        <end position="889"/>
    </location>
</feature>
<comment type="similarity">
    <text evidence="3">Belongs to the SNF2/RAD54 helicase family.</text>
</comment>
<dbReference type="InterPro" id="IPR011011">
    <property type="entry name" value="Znf_FYVE_PHD"/>
</dbReference>
<evidence type="ECO:0000256" key="13">
    <source>
        <dbReference type="ARBA" id="ARBA00023125"/>
    </source>
</evidence>
<feature type="compositionally biased region" description="Basic and acidic residues" evidence="16">
    <location>
        <begin position="755"/>
        <end position="772"/>
    </location>
</feature>
<feature type="domain" description="Helicase C-terminal" evidence="18">
    <location>
        <begin position="1428"/>
        <end position="1606"/>
    </location>
</feature>
<feature type="compositionally biased region" description="Basic and acidic residues" evidence="16">
    <location>
        <begin position="392"/>
        <end position="401"/>
    </location>
</feature>
<dbReference type="GO" id="GO:0005634">
    <property type="term" value="C:nucleus"/>
    <property type="evidence" value="ECO:0007669"/>
    <property type="project" value="UniProtKB-SubCell"/>
</dbReference>
<feature type="region of interest" description="Disordered" evidence="16">
    <location>
        <begin position="471"/>
        <end position="722"/>
    </location>
</feature>
<reference evidence="20" key="1">
    <citation type="submission" date="2025-08" db="UniProtKB">
        <authorList>
            <consortium name="Ensembl"/>
        </authorList>
    </citation>
    <scope>IDENTIFICATION</scope>
</reference>
<keyword evidence="9" id="KW-0347">Helicase</keyword>
<feature type="region of interest" description="Disordered" evidence="16">
    <location>
        <begin position="392"/>
        <end position="419"/>
    </location>
</feature>
<keyword evidence="4" id="KW-0158">Chromosome</keyword>
<dbReference type="Proteomes" id="UP000694427">
    <property type="component" value="Unplaced"/>
</dbReference>
<dbReference type="GO" id="GO:0016887">
    <property type="term" value="F:ATP hydrolysis activity"/>
    <property type="evidence" value="ECO:0007669"/>
    <property type="project" value="InterPro"/>
</dbReference>
<evidence type="ECO:0000256" key="14">
    <source>
        <dbReference type="ARBA" id="ARBA00023242"/>
    </source>
</evidence>
<evidence type="ECO:0000256" key="2">
    <source>
        <dbReference type="ARBA" id="ARBA00004574"/>
    </source>
</evidence>
<feature type="domain" description="Helicase ATP-binding" evidence="17">
    <location>
        <begin position="1011"/>
        <end position="1197"/>
    </location>
</feature>
<dbReference type="InterPro" id="IPR038718">
    <property type="entry name" value="SNF2-like_sf"/>
</dbReference>
<keyword evidence="13" id="KW-0238">DNA-binding</keyword>
<keyword evidence="7" id="KW-0863">Zinc-finger</keyword>
<dbReference type="Pfam" id="PF00271">
    <property type="entry name" value="Helicase_C"/>
    <property type="match status" value="1"/>
</dbReference>
<evidence type="ECO:0000256" key="7">
    <source>
        <dbReference type="ARBA" id="ARBA00022771"/>
    </source>
</evidence>
<dbReference type="GO" id="GO:0003677">
    <property type="term" value="F:DNA binding"/>
    <property type="evidence" value="ECO:0007669"/>
    <property type="project" value="UniProtKB-KW"/>
</dbReference>
<dbReference type="Gene3D" id="3.40.50.300">
    <property type="entry name" value="P-loop containing nucleotide triphosphate hydrolases"/>
    <property type="match status" value="1"/>
</dbReference>
<dbReference type="SUPFAM" id="SSF57903">
    <property type="entry name" value="FYVE/PHD zinc finger"/>
    <property type="match status" value="1"/>
</dbReference>
<dbReference type="InterPro" id="IPR041430">
    <property type="entry name" value="ADD_ATRX"/>
</dbReference>
<keyword evidence="8" id="KW-0378">Hydrolase</keyword>
<keyword evidence="6" id="KW-0547">Nucleotide-binding</keyword>
<evidence type="ECO:0000313" key="20">
    <source>
        <dbReference type="Ensembl" id="ENSCCRP00010105982.1"/>
    </source>
</evidence>
<feature type="compositionally biased region" description="Basic residues" evidence="16">
    <location>
        <begin position="526"/>
        <end position="538"/>
    </location>
</feature>
<dbReference type="SMART" id="SM00487">
    <property type="entry name" value="DEXDc"/>
    <property type="match status" value="1"/>
</dbReference>
<dbReference type="GO" id="GO:0010468">
    <property type="term" value="P:regulation of gene expression"/>
    <property type="evidence" value="ECO:0007669"/>
    <property type="project" value="UniProtKB-ARBA"/>
</dbReference>
<feature type="region of interest" description="Disordered" evidence="16">
    <location>
        <begin position="740"/>
        <end position="927"/>
    </location>
</feature>
<keyword evidence="21" id="KW-1185">Reference proteome</keyword>
<dbReference type="InterPro" id="IPR013083">
    <property type="entry name" value="Znf_RING/FYVE/PHD"/>
</dbReference>
<evidence type="ECO:0000259" key="19">
    <source>
        <dbReference type="PROSITE" id="PS51533"/>
    </source>
</evidence>
<evidence type="ECO:0000256" key="10">
    <source>
        <dbReference type="ARBA" id="ARBA00022833"/>
    </source>
</evidence>
<feature type="region of interest" description="Disordered" evidence="16">
    <location>
        <begin position="1339"/>
        <end position="1384"/>
    </location>
</feature>
<evidence type="ECO:0000259" key="17">
    <source>
        <dbReference type="PROSITE" id="PS51192"/>
    </source>
</evidence>
<evidence type="ECO:0000256" key="4">
    <source>
        <dbReference type="ARBA" id="ARBA00022454"/>
    </source>
</evidence>
<organism evidence="20 21">
    <name type="scientific">Cyprinus carpio</name>
    <name type="common">Common carp</name>
    <dbReference type="NCBI Taxonomy" id="7962"/>
    <lineage>
        <taxon>Eukaryota</taxon>
        <taxon>Metazoa</taxon>
        <taxon>Chordata</taxon>
        <taxon>Craniata</taxon>
        <taxon>Vertebrata</taxon>
        <taxon>Euteleostomi</taxon>
        <taxon>Actinopterygii</taxon>
        <taxon>Neopterygii</taxon>
        <taxon>Teleostei</taxon>
        <taxon>Ostariophysi</taxon>
        <taxon>Cypriniformes</taxon>
        <taxon>Cyprinidae</taxon>
        <taxon>Cyprininae</taxon>
        <taxon>Cyprinus</taxon>
    </lineage>
</organism>
<evidence type="ECO:0000256" key="15">
    <source>
        <dbReference type="ARBA" id="ARBA00031106"/>
    </source>
</evidence>
<feature type="compositionally biased region" description="Low complexity" evidence="16">
    <location>
        <begin position="90"/>
        <end position="101"/>
    </location>
</feature>
<dbReference type="Pfam" id="PF00176">
    <property type="entry name" value="SNF2-rel_dom"/>
    <property type="match status" value="1"/>
</dbReference>
<comment type="subcellular location">
    <subcellularLocation>
        <location evidence="2">Chromosome</location>
        <location evidence="2">Telomere</location>
    </subcellularLocation>
    <subcellularLocation>
        <location evidence="1">Nucleus</location>
    </subcellularLocation>
</comment>
<keyword evidence="10" id="KW-0862">Zinc</keyword>
<dbReference type="Gene3D" id="3.30.40.10">
    <property type="entry name" value="Zinc/RING finger domain, C3HC4 (zinc finger)"/>
    <property type="match status" value="1"/>
</dbReference>
<evidence type="ECO:0000256" key="6">
    <source>
        <dbReference type="ARBA" id="ARBA00022741"/>
    </source>
</evidence>
<dbReference type="CDD" id="cd18793">
    <property type="entry name" value="SF2_C_SNF"/>
    <property type="match status" value="1"/>
</dbReference>
<dbReference type="PROSITE" id="PS51533">
    <property type="entry name" value="ADD"/>
    <property type="match status" value="1"/>
</dbReference>
<feature type="compositionally biased region" description="Acidic residues" evidence="16">
    <location>
        <begin position="487"/>
        <end position="511"/>
    </location>
</feature>
<dbReference type="PROSITE" id="PS51192">
    <property type="entry name" value="HELICASE_ATP_BIND_1"/>
    <property type="match status" value="1"/>
</dbReference>
<feature type="region of interest" description="Disordered" evidence="16">
    <location>
        <begin position="56"/>
        <end position="116"/>
    </location>
</feature>
<evidence type="ECO:0000313" key="21">
    <source>
        <dbReference type="Proteomes" id="UP000694427"/>
    </source>
</evidence>
<dbReference type="CDD" id="cd11726">
    <property type="entry name" value="ADDz_ATRX"/>
    <property type="match status" value="1"/>
</dbReference>
<dbReference type="InterPro" id="IPR001650">
    <property type="entry name" value="Helicase_C-like"/>
</dbReference>
<evidence type="ECO:0000256" key="1">
    <source>
        <dbReference type="ARBA" id="ARBA00004123"/>
    </source>
</evidence>
<feature type="compositionally biased region" description="Low complexity" evidence="16">
    <location>
        <begin position="830"/>
        <end position="848"/>
    </location>
</feature>
<name>A0A8C1PFW2_CYPCA</name>
<dbReference type="InterPro" id="IPR025766">
    <property type="entry name" value="ADD"/>
</dbReference>
<evidence type="ECO:0000256" key="12">
    <source>
        <dbReference type="ARBA" id="ARBA00022895"/>
    </source>
</evidence>
<dbReference type="PANTHER" id="PTHR45797:SF3">
    <property type="entry name" value="TRANSCRIPTIONAL REGULATOR ATRX HOMOLOG"/>
    <property type="match status" value="1"/>
</dbReference>
<dbReference type="GO" id="GO:0000781">
    <property type="term" value="C:chromosome, telomeric region"/>
    <property type="evidence" value="ECO:0007669"/>
    <property type="project" value="UniProtKB-SubCell"/>
</dbReference>
<dbReference type="GO" id="GO:0004386">
    <property type="term" value="F:helicase activity"/>
    <property type="evidence" value="ECO:0007669"/>
    <property type="project" value="UniProtKB-KW"/>
</dbReference>
<sequence>MSAEVLRPGPVAGGGSKLGELIGKLHEYLAAATEDQTEATLPGHWNGATAKEYLERQARAQSSGASEVGMLSSRSRRKPAVVTKHSGMNESDASSESGAEDVMSVHSSDPDTNVLPKGTVFVLPEPVGNETRDDFRGPEFRSRRVHKQHRECGDRRRGGYEIERVNCTACGQQVNHFQRDSVYRHPMLNVLICKNCFKYYMSDDISKDSEGMDEQCRWCAEGGSLIGCDYCSNAFCKKCVLRNLGRKELSTILEEERKWYCYVCSPEPLVELVLACDAVLENLEQAQKRASRTEPNSVRGRANKGGRGSAYLMGPGGGPVPSAGLYQRMQRFVDVTTSLSHSFKAVVQSEREEEVNQEERIGQLRMFRTVLDDLQAANSALQEALDHELTGSKRGCGETHKPKGRARKKKGMSSHNLGLTKKLVVQLTPVPVSPQPISRTCLSIHPSPERQTINSEVTDAALEERETMVEIEKGMEMEEMTERGEDVENDCVNNDEEEEEEEEEDEEDEDQTDAKNMSLSEENKRSPRVKTTPRRRRTNPSTPAEHAGSAEDDSDSDEVPEVLLQTAAAMANSEEEGLVGGSWDGDGDEVNQQVRKQRLFGLVKTTPPDRGSRKRNLKERSSSSSSSSSASSRRGSQDQGSAVRMTRGRDRKVARVTGQSGSSSSEVGGQELESGPSSDSDDQRIKPLTGDVTLLGSGNFQQSSGDEMDIQPGPSLSVEDDDVENRIAKKILLAQIRANLSSASEQDASSDEQSESTREEQKKNKNIDRTSETTEEEDNDDSDCSGSQSGSRHRHRLLRHGLTLSEAEAKSQKQEVKKPKKREVKDLECVIVSSDETSETSVSSGVYEELSHSECEEIGSQSPTHNEKCQSPSRTPDRSSTADNDVSPTTDEHLRGTPRGRRQIRPLLEVGQLAQETQSALKEEEERRRRLAEREKLRLEIERREREDADPEVILVSEKPAQSFTPLVLEQDDVTHKPVLQVHLHFLSKLKPHQQEGVRFMWDCCCESVQSVKTTPGSGCILAHCMGLGKTFQVIVFLHTVLLCKELPLKRALVVCPLNTVLNWRSEFDQWQRGLRPNILWVAELATVKSVSVRVELMNDWFTNGGVMIMGYEVFRILTHTDSAKYSKHKEAFRSMLLDPGPDLVVCDEGHILRNADSSISKAMRALRTRRRIILTGTPLQNNLTEYHCMVNFIKENLLGSLKEFRNRFINPIQNGQCADSTPADVRLMKNRSHVLHQMMSGFIQRRDYSVLMSCLPPKHEYVLLVRMTPLQCRLYTHYLQNYTGKGAGVNSLFQDLHVLSLIWTHPWCLKLAQLSRNKGKEEEPAPVFTGLAAGLVSNSVNPNESERRDATSTGLVGDGERNTDPVSLGSRSNQNPQNPDVTNTATMEISGREAGFVVGNGPSADWYLPFITAADAKVLEHSGKLQLLLEILHWAEELQDKVLVFSQSLISLDLIESFLLYADETRGEKCCPYKGEKTWVKNKDYYRLDGNTSACARKRWAQEFNNTKNIRGRLFLISTRAGSLGINLVAANRVVVFDACWNPSYDIQSIFRVYRFGQKKTVYVYRFLAQGTMEQNIYERQVAKQSLSSRVLDQQQIQRHFTHSQLNELYHFQPNLRPSKHTETPVDDLLAQLLQSCGQLIVSYHEHNSLLGHREEEELSEEERRAAWDEYRAEKKASIQNSNDLIHRNANQAVQQALASLNLAYTTKSVPSPASSHVKQGNAEGSAAWVTYNNSNTTFRPPNVVFSVPRTNT</sequence>
<dbReference type="Gene3D" id="3.40.50.10810">
    <property type="entry name" value="Tandem AAA-ATPase domain"/>
    <property type="match status" value="1"/>
</dbReference>
<dbReference type="GO" id="GO:0005524">
    <property type="term" value="F:ATP binding"/>
    <property type="evidence" value="ECO:0007669"/>
    <property type="project" value="UniProtKB-KW"/>
</dbReference>
<dbReference type="SMART" id="SM00490">
    <property type="entry name" value="HELICc"/>
    <property type="match status" value="1"/>
</dbReference>
<feature type="region of interest" description="Disordered" evidence="16">
    <location>
        <begin position="287"/>
        <end position="314"/>
    </location>
</feature>